<dbReference type="Proteomes" id="UP001154114">
    <property type="component" value="Chromosome 13"/>
</dbReference>
<organism evidence="1 2">
    <name type="scientific">Chrysodeixis includens</name>
    <name type="common">Soybean looper</name>
    <name type="synonym">Pseudoplusia includens</name>
    <dbReference type="NCBI Taxonomy" id="689277"/>
    <lineage>
        <taxon>Eukaryota</taxon>
        <taxon>Metazoa</taxon>
        <taxon>Ecdysozoa</taxon>
        <taxon>Arthropoda</taxon>
        <taxon>Hexapoda</taxon>
        <taxon>Insecta</taxon>
        <taxon>Pterygota</taxon>
        <taxon>Neoptera</taxon>
        <taxon>Endopterygota</taxon>
        <taxon>Lepidoptera</taxon>
        <taxon>Glossata</taxon>
        <taxon>Ditrysia</taxon>
        <taxon>Noctuoidea</taxon>
        <taxon>Noctuidae</taxon>
        <taxon>Plusiinae</taxon>
        <taxon>Chrysodeixis</taxon>
    </lineage>
</organism>
<evidence type="ECO:0000313" key="1">
    <source>
        <dbReference type="EMBL" id="CAD0201031.1"/>
    </source>
</evidence>
<keyword evidence="2" id="KW-1185">Reference proteome</keyword>
<protein>
    <submittedName>
        <fullName evidence="1">Uncharacterized protein</fullName>
    </submittedName>
</protein>
<name>A0A9N8L1I7_CHRIL</name>
<dbReference type="EMBL" id="LR824016">
    <property type="protein sequence ID" value="CAD0201031.1"/>
    <property type="molecule type" value="Genomic_DNA"/>
</dbReference>
<gene>
    <name evidence="1" type="ORF">CINC_LOCUS2711</name>
</gene>
<evidence type="ECO:0000313" key="2">
    <source>
        <dbReference type="Proteomes" id="UP001154114"/>
    </source>
</evidence>
<proteinExistence type="predicted"/>
<dbReference type="AlphaFoldDB" id="A0A9N8L1I7"/>
<reference evidence="1" key="1">
    <citation type="submission" date="2021-12" db="EMBL/GenBank/DDBJ databases">
        <authorList>
            <person name="King R."/>
        </authorList>
    </citation>
    <scope>NUCLEOTIDE SEQUENCE</scope>
</reference>
<sequence>MHSNFKPKRKSFHLVSDKAYQLFFQIIEQSVKAIEQSVKAFSHTFRQSVGAFSQILRQSVGAFSQILSQSVGAFSHSVISSFHTLQSICWFRLYTQSF</sequence>
<accession>A0A9N8L1I7</accession>